<dbReference type="Pfam" id="PF01568">
    <property type="entry name" value="Molydop_binding"/>
    <property type="match status" value="1"/>
</dbReference>
<proteinExistence type="inferred from homology"/>
<evidence type="ECO:0000259" key="5">
    <source>
        <dbReference type="PROSITE" id="PS51669"/>
    </source>
</evidence>
<dbReference type="Gene3D" id="2.40.40.20">
    <property type="match status" value="1"/>
</dbReference>
<gene>
    <name evidence="6" type="ORF">E6H04_01385</name>
</gene>
<sequence length="679" mass="74155">MASARRTIRTMCPMNCHPTLCGMLVEVEDGQLVGVKGDSENPDSQGFLCIRGQASQEIIGNPKRLLFPLVRDRRTDDAWRRASWDEALELVVARMQTAGREAVGFWQGHGHFANNYGTRIASQLLRRFANFYGCQWWHPAMICWGLGGFGIGLTGPLETNTKEDMGAHANLILLWGANLASQPNTGRHLSAAKRRGAWVVTIDVRHTEAAAQSDEVFVIRPGTDAALALAFMRVIVSEGLYDREFVDRHTVGFDRLSEHVRTYPLERAARETGLAADRIVALARRYATTRPAMILLGGSSMHKGANGWQGARAVACLPALTGNLGVPGGGLGPRHGGASHGQALGNIAALARRPPGRYVPNQMPRITEALRDGSVRVLFLLGTDMLSSFADAEHVAAGLARTDLVVTHDLFMNDTARRFADVVLPATAWLEETGCKSTNTHLYLMPKILDAAGEARSLTWILRELARRLNFADFFPWETDEGPIDAILDHPATGRATVAALRAEGGIRALRISHVAHPDRVFPTPSGKVEFYSERAKSLGLPALPVYAPLPGSDRYPLSFRQGRTLTQFHGFYDHGQALPTLARSDPEPKLWVSSADAAARGLEDGAPIRIFNDRGEFRARAHVTDRIPSGTVWMRDGWTGLNRLTSGEPSIPDEAVDTFDFSAGQAAFDAMVEVERTG</sequence>
<dbReference type="InterPro" id="IPR006657">
    <property type="entry name" value="MoPterin_dinucl-bd_dom"/>
</dbReference>
<dbReference type="PANTHER" id="PTHR43742:SF6">
    <property type="entry name" value="OXIDOREDUCTASE YYAE-RELATED"/>
    <property type="match status" value="1"/>
</dbReference>
<dbReference type="GO" id="GO:0046872">
    <property type="term" value="F:metal ion binding"/>
    <property type="evidence" value="ECO:0007669"/>
    <property type="project" value="UniProtKB-KW"/>
</dbReference>
<keyword evidence="2" id="KW-0479">Metal-binding</keyword>
<dbReference type="SMART" id="SM00926">
    <property type="entry name" value="Molybdop_Fe4S4"/>
    <property type="match status" value="1"/>
</dbReference>
<comment type="caution">
    <text evidence="6">The sequence shown here is derived from an EMBL/GenBank/DDBJ whole genome shotgun (WGS) entry which is preliminary data.</text>
</comment>
<keyword evidence="4" id="KW-0411">Iron-sulfur</keyword>
<evidence type="ECO:0000256" key="3">
    <source>
        <dbReference type="ARBA" id="ARBA00023004"/>
    </source>
</evidence>
<dbReference type="Pfam" id="PF00384">
    <property type="entry name" value="Molybdopterin"/>
    <property type="match status" value="1"/>
</dbReference>
<reference evidence="6 7" key="1">
    <citation type="journal article" date="2019" name="Nat. Microbiol.">
        <title>Mediterranean grassland soil C-N compound turnover is dependent on rainfall and depth, and is mediated by genomically divergent microorganisms.</title>
        <authorList>
            <person name="Diamond S."/>
            <person name="Andeer P.F."/>
            <person name="Li Z."/>
            <person name="Crits-Christoph A."/>
            <person name="Burstein D."/>
            <person name="Anantharaman K."/>
            <person name="Lane K.R."/>
            <person name="Thomas B.C."/>
            <person name="Pan C."/>
            <person name="Northen T.R."/>
            <person name="Banfield J.F."/>
        </authorList>
    </citation>
    <scope>NUCLEOTIDE SEQUENCE [LARGE SCALE GENOMIC DNA]</scope>
    <source>
        <strain evidence="6">NP_7</strain>
    </source>
</reference>
<evidence type="ECO:0000256" key="1">
    <source>
        <dbReference type="ARBA" id="ARBA00010312"/>
    </source>
</evidence>
<feature type="domain" description="4Fe-4S Mo/W bis-MGD-type" evidence="5">
    <location>
        <begin position="5"/>
        <end position="63"/>
    </location>
</feature>
<name>A0A537JMM6_9BACT</name>
<dbReference type="PROSITE" id="PS51669">
    <property type="entry name" value="4FE4S_MOW_BIS_MGD"/>
    <property type="match status" value="1"/>
</dbReference>
<evidence type="ECO:0000313" key="7">
    <source>
        <dbReference type="Proteomes" id="UP000320048"/>
    </source>
</evidence>
<evidence type="ECO:0000256" key="2">
    <source>
        <dbReference type="ARBA" id="ARBA00022723"/>
    </source>
</evidence>
<dbReference type="Pfam" id="PF04879">
    <property type="entry name" value="Molybdop_Fe4S4"/>
    <property type="match status" value="1"/>
</dbReference>
<dbReference type="PANTHER" id="PTHR43742">
    <property type="entry name" value="TRIMETHYLAMINE-N-OXIDE REDUCTASE"/>
    <property type="match status" value="1"/>
</dbReference>
<dbReference type="InterPro" id="IPR006656">
    <property type="entry name" value="Mopterin_OxRdtase"/>
</dbReference>
<dbReference type="SUPFAM" id="SSF50692">
    <property type="entry name" value="ADC-like"/>
    <property type="match status" value="1"/>
</dbReference>
<dbReference type="AlphaFoldDB" id="A0A537JMM6"/>
<dbReference type="Gene3D" id="3.40.228.10">
    <property type="entry name" value="Dimethylsulfoxide Reductase, domain 2"/>
    <property type="match status" value="1"/>
</dbReference>
<dbReference type="GO" id="GO:0051536">
    <property type="term" value="F:iron-sulfur cluster binding"/>
    <property type="evidence" value="ECO:0007669"/>
    <property type="project" value="UniProtKB-KW"/>
</dbReference>
<dbReference type="SUPFAM" id="SSF53706">
    <property type="entry name" value="Formate dehydrogenase/DMSO reductase, domains 1-3"/>
    <property type="match status" value="1"/>
</dbReference>
<evidence type="ECO:0000256" key="4">
    <source>
        <dbReference type="ARBA" id="ARBA00023014"/>
    </source>
</evidence>
<protein>
    <recommendedName>
        <fullName evidence="5">4Fe-4S Mo/W bis-MGD-type domain-containing protein</fullName>
    </recommendedName>
</protein>
<dbReference type="Gene3D" id="3.40.50.740">
    <property type="match status" value="1"/>
</dbReference>
<dbReference type="GO" id="GO:0016491">
    <property type="term" value="F:oxidoreductase activity"/>
    <property type="evidence" value="ECO:0007669"/>
    <property type="project" value="InterPro"/>
</dbReference>
<accession>A0A537JMM6</accession>
<dbReference type="Proteomes" id="UP000320048">
    <property type="component" value="Unassembled WGS sequence"/>
</dbReference>
<dbReference type="InterPro" id="IPR009010">
    <property type="entry name" value="Asp_de-COase-like_dom_sf"/>
</dbReference>
<dbReference type="Gene3D" id="3.30.2070.10">
    <property type="entry name" value="Formate dehydrogenase/DMSO reductase"/>
    <property type="match status" value="1"/>
</dbReference>
<comment type="similarity">
    <text evidence="1">Belongs to the prokaryotic molybdopterin-containing oxidoreductase family.</text>
</comment>
<evidence type="ECO:0000313" key="6">
    <source>
        <dbReference type="EMBL" id="TMI84406.1"/>
    </source>
</evidence>
<organism evidence="6 7">
    <name type="scientific">Candidatus Segetimicrobium genomatis</name>
    <dbReference type="NCBI Taxonomy" id="2569760"/>
    <lineage>
        <taxon>Bacteria</taxon>
        <taxon>Bacillati</taxon>
        <taxon>Candidatus Sysuimicrobiota</taxon>
        <taxon>Candidatus Sysuimicrobiia</taxon>
        <taxon>Candidatus Sysuimicrobiales</taxon>
        <taxon>Candidatus Segetimicrobiaceae</taxon>
        <taxon>Candidatus Segetimicrobium</taxon>
    </lineage>
</organism>
<dbReference type="InterPro" id="IPR050612">
    <property type="entry name" value="Prok_Mopterin_Oxidored"/>
</dbReference>
<dbReference type="Gene3D" id="2.20.25.90">
    <property type="entry name" value="ADC-like domains"/>
    <property type="match status" value="1"/>
</dbReference>
<dbReference type="EMBL" id="VBAO01000032">
    <property type="protein sequence ID" value="TMI84406.1"/>
    <property type="molecule type" value="Genomic_DNA"/>
</dbReference>
<dbReference type="InterPro" id="IPR006963">
    <property type="entry name" value="Mopterin_OxRdtase_4Fe-4S_dom"/>
</dbReference>
<dbReference type="GO" id="GO:0043546">
    <property type="term" value="F:molybdopterin cofactor binding"/>
    <property type="evidence" value="ECO:0007669"/>
    <property type="project" value="InterPro"/>
</dbReference>
<keyword evidence="3" id="KW-0408">Iron</keyword>